<dbReference type="PROSITE" id="PS50928">
    <property type="entry name" value="ABC_TM1"/>
    <property type="match status" value="1"/>
</dbReference>
<evidence type="ECO:0000256" key="9">
    <source>
        <dbReference type="RuleBase" id="RU363032"/>
    </source>
</evidence>
<dbReference type="Pfam" id="PF00528">
    <property type="entry name" value="BPD_transp_1"/>
    <property type="match status" value="1"/>
</dbReference>
<evidence type="ECO:0000256" key="7">
    <source>
        <dbReference type="ARBA" id="ARBA00022989"/>
    </source>
</evidence>
<feature type="transmembrane region" description="Helical" evidence="9">
    <location>
        <begin position="21"/>
        <end position="39"/>
    </location>
</feature>
<evidence type="ECO:0000313" key="13">
    <source>
        <dbReference type="Proteomes" id="UP000628840"/>
    </source>
</evidence>
<gene>
    <name evidence="12" type="ORF">GCM10009037_14250</name>
</gene>
<evidence type="ECO:0000256" key="5">
    <source>
        <dbReference type="ARBA" id="ARBA00022592"/>
    </source>
</evidence>
<comment type="caution">
    <text evidence="12">The sequence shown here is derived from an EMBL/GenBank/DDBJ whole genome shotgun (WGS) entry which is preliminary data.</text>
</comment>
<evidence type="ECO:0000256" key="4">
    <source>
        <dbReference type="ARBA" id="ARBA00022475"/>
    </source>
</evidence>
<dbReference type="GO" id="GO:0005886">
    <property type="term" value="C:plasma membrane"/>
    <property type="evidence" value="ECO:0007669"/>
    <property type="project" value="UniProtKB-SubCell"/>
</dbReference>
<comment type="subcellular location">
    <subcellularLocation>
        <location evidence="1 9">Cell membrane</location>
        <topology evidence="1 9">Multi-pass membrane protein</topology>
    </subcellularLocation>
</comment>
<dbReference type="InterPro" id="IPR035906">
    <property type="entry name" value="MetI-like_sf"/>
</dbReference>
<evidence type="ECO:0000256" key="2">
    <source>
        <dbReference type="ARBA" id="ARBA00007069"/>
    </source>
</evidence>
<dbReference type="InterPro" id="IPR000515">
    <property type="entry name" value="MetI-like"/>
</dbReference>
<comment type="similarity">
    <text evidence="2 10">Belongs to the binding-protein-dependent transport system permease family. CysTW subfamily.</text>
</comment>
<dbReference type="AlphaFoldDB" id="A0A830EUL1"/>
<feature type="transmembrane region" description="Helical" evidence="9">
    <location>
        <begin position="162"/>
        <end position="186"/>
    </location>
</feature>
<evidence type="ECO:0000313" key="12">
    <source>
        <dbReference type="EMBL" id="GGL31752.1"/>
    </source>
</evidence>
<comment type="function">
    <text evidence="10">Part of the binding-protein-dependent transport system for phosphate; probably responsible for the translocation of the substrate across the membrane.</text>
</comment>
<evidence type="ECO:0000256" key="1">
    <source>
        <dbReference type="ARBA" id="ARBA00004651"/>
    </source>
</evidence>
<evidence type="ECO:0000259" key="11">
    <source>
        <dbReference type="PROSITE" id="PS50928"/>
    </source>
</evidence>
<dbReference type="CDD" id="cd06261">
    <property type="entry name" value="TM_PBP2"/>
    <property type="match status" value="1"/>
</dbReference>
<dbReference type="InterPro" id="IPR011864">
    <property type="entry name" value="Phosphate_PstC"/>
</dbReference>
<dbReference type="OrthoDB" id="301029at2157"/>
<sequence length="355" mass="37415">MSAIDDTRPGRFERLDEGTRRIGVGSALTIVATIAAFLVLPAATIFPLLGFLAVVGYGWWRYQEATAKVVMSLMTASTVIILGLITVYLLWQSLPVLEQMGLSLFTRVGDTMWSPNTGVFSLVPMMWGTLLTTIIAMCVAGPLGIAGALFTSEMAPRWAREIIKPAIEVLAGIPSIVYGFLGFVIVNDYMMRELSLPIYGSLFGAGVVIGLMALPTIVSVAEDALDAVPDEMKDGSVALGATGWQTITDVTIPSAFSGISAAVILGVGRALGETMAVTVMLAHTQTLPDPLYDVFGAGGQETLTSLIASQYGIASGDHMSALFAAGVVLFITVLTLSIGSQVVEARMREKLGGEA</sequence>
<proteinExistence type="inferred from homology"/>
<accession>A0A830EUL1</accession>
<keyword evidence="8 9" id="KW-0472">Membrane</keyword>
<keyword evidence="13" id="KW-1185">Reference proteome</keyword>
<dbReference type="EMBL" id="BMPF01000002">
    <property type="protein sequence ID" value="GGL31752.1"/>
    <property type="molecule type" value="Genomic_DNA"/>
</dbReference>
<keyword evidence="3 9" id="KW-0813">Transport</keyword>
<evidence type="ECO:0000256" key="6">
    <source>
        <dbReference type="ARBA" id="ARBA00022692"/>
    </source>
</evidence>
<name>A0A830EUL1_9EURY</name>
<evidence type="ECO:0000256" key="10">
    <source>
        <dbReference type="RuleBase" id="RU363054"/>
    </source>
</evidence>
<reference evidence="12 13" key="1">
    <citation type="journal article" date="2019" name="Int. J. Syst. Evol. Microbiol.">
        <title>The Global Catalogue of Microorganisms (GCM) 10K type strain sequencing project: providing services to taxonomists for standard genome sequencing and annotation.</title>
        <authorList>
            <consortium name="The Broad Institute Genomics Platform"/>
            <consortium name="The Broad Institute Genome Sequencing Center for Infectious Disease"/>
            <person name="Wu L."/>
            <person name="Ma J."/>
        </authorList>
    </citation>
    <scope>NUCLEOTIDE SEQUENCE [LARGE SCALE GENOMIC DNA]</scope>
    <source>
        <strain evidence="12 13">JCM 19585</strain>
    </source>
</reference>
<feature type="transmembrane region" description="Helical" evidence="9">
    <location>
        <begin position="198"/>
        <end position="218"/>
    </location>
</feature>
<keyword evidence="7 9" id="KW-1133">Transmembrane helix</keyword>
<dbReference type="RefSeq" id="WP_188881598.1">
    <property type="nucleotide sequence ID" value="NZ_BMPF01000002.1"/>
</dbReference>
<dbReference type="SUPFAM" id="SSF161098">
    <property type="entry name" value="MetI-like"/>
    <property type="match status" value="1"/>
</dbReference>
<protein>
    <recommendedName>
        <fullName evidence="10">Phosphate transport system permease protein</fullName>
    </recommendedName>
</protein>
<feature type="transmembrane region" description="Helical" evidence="9">
    <location>
        <begin position="45"/>
        <end position="62"/>
    </location>
</feature>
<dbReference type="PANTHER" id="PTHR30425">
    <property type="entry name" value="PHOSPHATE TRANSPORT SYSTEM PERMEASE PROTEIN PST"/>
    <property type="match status" value="1"/>
</dbReference>
<feature type="domain" description="ABC transmembrane type-1" evidence="11">
    <location>
        <begin position="126"/>
        <end position="340"/>
    </location>
</feature>
<keyword evidence="5 10" id="KW-0592">Phosphate transport</keyword>
<feature type="transmembrane region" description="Helical" evidence="9">
    <location>
        <begin position="321"/>
        <end position="343"/>
    </location>
</feature>
<dbReference type="GO" id="GO:0006817">
    <property type="term" value="P:phosphate ion transport"/>
    <property type="evidence" value="ECO:0007669"/>
    <property type="project" value="UniProtKB-KW"/>
</dbReference>
<dbReference type="Gene3D" id="1.10.3720.10">
    <property type="entry name" value="MetI-like"/>
    <property type="match status" value="1"/>
</dbReference>
<organism evidence="12 13">
    <name type="scientific">Halarchaeum grantii</name>
    <dbReference type="NCBI Taxonomy" id="1193105"/>
    <lineage>
        <taxon>Archaea</taxon>
        <taxon>Methanobacteriati</taxon>
        <taxon>Methanobacteriota</taxon>
        <taxon>Stenosarchaea group</taxon>
        <taxon>Halobacteria</taxon>
        <taxon>Halobacteriales</taxon>
        <taxon>Halobacteriaceae</taxon>
    </lineage>
</organism>
<keyword evidence="6 9" id="KW-0812">Transmembrane</keyword>
<dbReference type="NCBIfam" id="TIGR02138">
    <property type="entry name" value="phosphate_pstC"/>
    <property type="match status" value="1"/>
</dbReference>
<feature type="transmembrane region" description="Helical" evidence="9">
    <location>
        <begin position="69"/>
        <end position="91"/>
    </location>
</feature>
<keyword evidence="4 10" id="KW-1003">Cell membrane</keyword>
<dbReference type="PANTHER" id="PTHR30425:SF1">
    <property type="entry name" value="PHOSPHATE TRANSPORT SYSTEM PERMEASE PROTEIN PSTC"/>
    <property type="match status" value="1"/>
</dbReference>
<dbReference type="Proteomes" id="UP000628840">
    <property type="component" value="Unassembled WGS sequence"/>
</dbReference>
<evidence type="ECO:0000256" key="3">
    <source>
        <dbReference type="ARBA" id="ARBA00022448"/>
    </source>
</evidence>
<feature type="transmembrane region" description="Helical" evidence="9">
    <location>
        <begin position="125"/>
        <end position="150"/>
    </location>
</feature>
<evidence type="ECO:0000256" key="8">
    <source>
        <dbReference type="ARBA" id="ARBA00023136"/>
    </source>
</evidence>
<dbReference type="GO" id="GO:0005315">
    <property type="term" value="F:phosphate transmembrane transporter activity"/>
    <property type="evidence" value="ECO:0007669"/>
    <property type="project" value="InterPro"/>
</dbReference>
<dbReference type="InterPro" id="IPR051124">
    <property type="entry name" value="Phosphate_Transport_Permease"/>
</dbReference>